<accession>A0A8K0G0N9</accession>
<dbReference type="GO" id="GO:0005615">
    <property type="term" value="C:extracellular space"/>
    <property type="evidence" value="ECO:0007669"/>
    <property type="project" value="TreeGrafter"/>
</dbReference>
<comment type="caution">
    <text evidence="4">The sequence shown here is derived from an EMBL/GenBank/DDBJ whole genome shotgun (WGS) entry which is preliminary data.</text>
</comment>
<dbReference type="GO" id="GO:0031012">
    <property type="term" value="C:extracellular matrix"/>
    <property type="evidence" value="ECO:0007669"/>
    <property type="project" value="TreeGrafter"/>
</dbReference>
<evidence type="ECO:0000256" key="2">
    <source>
        <dbReference type="PROSITE-ProRule" id="PRU00497"/>
    </source>
</evidence>
<evidence type="ECO:0000313" key="4">
    <source>
        <dbReference type="EMBL" id="KAF2881414.1"/>
    </source>
</evidence>
<keyword evidence="1 2" id="KW-0193">Cuticle</keyword>
<dbReference type="Proteomes" id="UP000801492">
    <property type="component" value="Unassembled WGS sequence"/>
</dbReference>
<dbReference type="InterPro" id="IPR031311">
    <property type="entry name" value="CHIT_BIND_RR_consensus"/>
</dbReference>
<dbReference type="PANTHER" id="PTHR12236:SF79">
    <property type="entry name" value="CUTICULAR PROTEIN 50CB-RELATED"/>
    <property type="match status" value="1"/>
</dbReference>
<protein>
    <submittedName>
        <fullName evidence="4">Uncharacterized protein</fullName>
    </submittedName>
</protein>
<dbReference type="OrthoDB" id="8021718at2759"/>
<dbReference type="PROSITE" id="PS00233">
    <property type="entry name" value="CHIT_BIND_RR_1"/>
    <property type="match status" value="1"/>
</dbReference>
<keyword evidence="5" id="KW-1185">Reference proteome</keyword>
<dbReference type="PANTHER" id="PTHR12236">
    <property type="entry name" value="STRUCTURAL CONTITUENT OF CUTICLE"/>
    <property type="match status" value="1"/>
</dbReference>
<evidence type="ECO:0000256" key="1">
    <source>
        <dbReference type="ARBA" id="ARBA00022460"/>
    </source>
</evidence>
<name>A0A8K0G0N9_IGNLU</name>
<dbReference type="Pfam" id="PF00379">
    <property type="entry name" value="Chitin_bind_4"/>
    <property type="match status" value="1"/>
</dbReference>
<dbReference type="PROSITE" id="PS51155">
    <property type="entry name" value="CHIT_BIND_RR_2"/>
    <property type="match status" value="1"/>
</dbReference>
<dbReference type="PRINTS" id="PR00947">
    <property type="entry name" value="CUTICLE"/>
</dbReference>
<proteinExistence type="predicted"/>
<dbReference type="EMBL" id="VTPC01090741">
    <property type="protein sequence ID" value="KAF2881414.1"/>
    <property type="molecule type" value="Genomic_DNA"/>
</dbReference>
<keyword evidence="3" id="KW-0732">Signal</keyword>
<feature type="signal peptide" evidence="3">
    <location>
        <begin position="1"/>
        <end position="25"/>
    </location>
</feature>
<dbReference type="InterPro" id="IPR051217">
    <property type="entry name" value="Insect_Cuticle_Struc_Prot"/>
</dbReference>
<evidence type="ECO:0000256" key="3">
    <source>
        <dbReference type="SAM" id="SignalP"/>
    </source>
</evidence>
<organism evidence="4 5">
    <name type="scientific">Ignelater luminosus</name>
    <name type="common">Cucubano</name>
    <name type="synonym">Pyrophorus luminosus</name>
    <dbReference type="NCBI Taxonomy" id="2038154"/>
    <lineage>
        <taxon>Eukaryota</taxon>
        <taxon>Metazoa</taxon>
        <taxon>Ecdysozoa</taxon>
        <taxon>Arthropoda</taxon>
        <taxon>Hexapoda</taxon>
        <taxon>Insecta</taxon>
        <taxon>Pterygota</taxon>
        <taxon>Neoptera</taxon>
        <taxon>Endopterygota</taxon>
        <taxon>Coleoptera</taxon>
        <taxon>Polyphaga</taxon>
        <taxon>Elateriformia</taxon>
        <taxon>Elateroidea</taxon>
        <taxon>Elateridae</taxon>
        <taxon>Agrypninae</taxon>
        <taxon>Pyrophorini</taxon>
        <taxon>Ignelater</taxon>
    </lineage>
</organism>
<evidence type="ECO:0000313" key="5">
    <source>
        <dbReference type="Proteomes" id="UP000801492"/>
    </source>
</evidence>
<dbReference type="InterPro" id="IPR000618">
    <property type="entry name" value="Insect_cuticle"/>
</dbReference>
<dbReference type="AlphaFoldDB" id="A0A8K0G0N9"/>
<sequence length="211" mass="24306">MRAVRLRLAGTKAFIALWFNTVVYAAPNPPRSSVIIPDWAQYNYLEPEGTGTYAFGYDVEDPVTNNIQFRSEQRFANGTVTGSYGYLEPDGNIHMVHYVADKDGYRAKVEDSSRGGMLKPIPVLQQDTNYIAYGYTPQMLAAIKSQQIYKQQNVHEQRIRPFDQQSEEQKLYYYQPKSNENQKLNEKFVISALDEQSKLLQKLQQPFTVYP</sequence>
<feature type="chain" id="PRO_5035440035" evidence="3">
    <location>
        <begin position="26"/>
        <end position="211"/>
    </location>
</feature>
<gene>
    <name evidence="4" type="ORF">ILUMI_24754</name>
</gene>
<reference evidence="4" key="1">
    <citation type="submission" date="2019-08" db="EMBL/GenBank/DDBJ databases">
        <title>The genome of the North American firefly Photinus pyralis.</title>
        <authorList>
            <consortium name="Photinus pyralis genome working group"/>
            <person name="Fallon T.R."/>
            <person name="Sander Lower S.E."/>
            <person name="Weng J.-K."/>
        </authorList>
    </citation>
    <scope>NUCLEOTIDE SEQUENCE</scope>
    <source>
        <strain evidence="4">TRF0915ILg1</strain>
        <tissue evidence="4">Whole body</tissue>
    </source>
</reference>
<dbReference type="GO" id="GO:0042302">
    <property type="term" value="F:structural constituent of cuticle"/>
    <property type="evidence" value="ECO:0007669"/>
    <property type="project" value="UniProtKB-UniRule"/>
</dbReference>